<dbReference type="EMBL" id="FNIA01000037">
    <property type="protein sequence ID" value="SDN43241.1"/>
    <property type="molecule type" value="Genomic_DNA"/>
</dbReference>
<evidence type="ECO:0000313" key="1">
    <source>
        <dbReference type="EMBL" id="SDN43241.1"/>
    </source>
</evidence>
<proteinExistence type="predicted"/>
<dbReference type="AlphaFoldDB" id="A0A1H0BCA9"/>
<sequence>MLPELGYRTQSAFVSYGTLRTEANERLPEELAELERGRDAFEAAVVRAVYAVFRNGITPPEAVSAAYGFDAVRPPLYEKSVLRPVKQEALQSWVRLLLTETLQPLTFHREQSQIEIPQFVGLFAASALYDCGVQTVPDVVDYHENRATVPKGSGVPKYIDDLPLNDSEAAFGDEGKQSIVDQFDAVHRATLELANERGFFDKPLSLAVDMYRIDWNGANDGSTINRPPMSETDVRSQWTYAVLSIIDTDARFTLGTRWLPKKSRYPAAIKNMSSIPKDYFDVKAVYADSELISGDLINAFRGLADSDWVVRAPNHKAVISQLKRFTPANHIGYVPSVSWNTTPKPAAIVYPYDSNDPDTIEFTARQLKRAPPISMDEQTTILSGDGNAETQPELSLPTLEEKFDDPQSEPGVGDPSTHAAYLTDRALPERSGDGIHFQYYQRWAIEEFINEISNNLMPVIESANPKLRLYGMNLAVLFQNWHTLINRAPSPELNNDGQAMIRDIAQVAWDDETGTVTVDVSDDIEVGC</sequence>
<gene>
    <name evidence="1" type="ORF">SAMN05192554_1377</name>
</gene>
<accession>A0A1H0BCA9</accession>
<dbReference type="RefSeq" id="WP_089736383.1">
    <property type="nucleotide sequence ID" value="NZ_FNIA01000037.1"/>
</dbReference>
<keyword evidence="2" id="KW-1185">Reference proteome</keyword>
<reference evidence="1 2" key="1">
    <citation type="submission" date="2016-10" db="EMBL/GenBank/DDBJ databases">
        <authorList>
            <person name="de Groot N.N."/>
        </authorList>
    </citation>
    <scope>NUCLEOTIDE SEQUENCE [LARGE SCALE GENOMIC DNA]</scope>
    <source>
        <strain evidence="2">EB21,IBRC-M 10013,KCTC 4048</strain>
    </source>
</reference>
<organism evidence="1 2">
    <name type="scientific">Haloarchaeobius iranensis</name>
    <dbReference type="NCBI Taxonomy" id="996166"/>
    <lineage>
        <taxon>Archaea</taxon>
        <taxon>Methanobacteriati</taxon>
        <taxon>Methanobacteriota</taxon>
        <taxon>Stenosarchaea group</taxon>
        <taxon>Halobacteria</taxon>
        <taxon>Halobacteriales</taxon>
        <taxon>Halorubellaceae</taxon>
        <taxon>Haloarchaeobius</taxon>
    </lineage>
</organism>
<evidence type="ECO:0000313" key="2">
    <source>
        <dbReference type="Proteomes" id="UP000199370"/>
    </source>
</evidence>
<protein>
    <submittedName>
        <fullName evidence="1">Uncharacterized protein</fullName>
    </submittedName>
</protein>
<dbReference type="OrthoDB" id="330751at2157"/>
<dbReference type="Proteomes" id="UP000199370">
    <property type="component" value="Unassembled WGS sequence"/>
</dbReference>
<name>A0A1H0BCA9_9EURY</name>